<dbReference type="Proteomes" id="UP000613580">
    <property type="component" value="Unassembled WGS sequence"/>
</dbReference>
<accession>A0A8H6WD52</accession>
<evidence type="ECO:0000259" key="1">
    <source>
        <dbReference type="Pfam" id="PF14737"/>
    </source>
</evidence>
<feature type="domain" description="DUF4470" evidence="1">
    <location>
        <begin position="15"/>
        <end position="101"/>
    </location>
</feature>
<comment type="caution">
    <text evidence="2">The sequence shown here is derived from an EMBL/GenBank/DDBJ whole genome shotgun (WGS) entry which is preliminary data.</text>
</comment>
<organism evidence="2 3">
    <name type="scientific">Mycena chlorophos</name>
    <name type="common">Agaric fungus</name>
    <name type="synonym">Agaricus chlorophos</name>
    <dbReference type="NCBI Taxonomy" id="658473"/>
    <lineage>
        <taxon>Eukaryota</taxon>
        <taxon>Fungi</taxon>
        <taxon>Dikarya</taxon>
        <taxon>Basidiomycota</taxon>
        <taxon>Agaricomycotina</taxon>
        <taxon>Agaricomycetes</taxon>
        <taxon>Agaricomycetidae</taxon>
        <taxon>Agaricales</taxon>
        <taxon>Marasmiineae</taxon>
        <taxon>Mycenaceae</taxon>
        <taxon>Mycena</taxon>
    </lineage>
</organism>
<evidence type="ECO:0000313" key="2">
    <source>
        <dbReference type="EMBL" id="KAF7310443.1"/>
    </source>
</evidence>
<evidence type="ECO:0000313" key="3">
    <source>
        <dbReference type="Proteomes" id="UP000613580"/>
    </source>
</evidence>
<dbReference type="Pfam" id="PF14737">
    <property type="entry name" value="DUF4470"/>
    <property type="match status" value="1"/>
</dbReference>
<name>A0A8H6WD52_MYCCL</name>
<gene>
    <name evidence="2" type="ORF">HMN09_00586400</name>
</gene>
<dbReference type="EMBL" id="JACAZE010000007">
    <property type="protein sequence ID" value="KAF7310443.1"/>
    <property type="molecule type" value="Genomic_DNA"/>
</dbReference>
<dbReference type="AlphaFoldDB" id="A0A8H6WD52"/>
<protein>
    <submittedName>
        <fullName evidence="2">MYND-type domain-containing protein</fullName>
    </submittedName>
</protein>
<sequence length="584" mass="66400">MVLPVYFQENYFFYPLGNVSAVSLLRDVPPEGPVTLLLAGCGDPRNILYSLYSELPTANRKLDFTCCDIDPAILARNVLLYTMLADDVASDIIWNIFFHFHLDQSCLSRLEAHCQKLLDIRSSLDAWKSSPYAEFIQFGTLHTFQELRRHWRLYVDMKNIPSSRLSELKSDLWVMTKKALGVMSMCPFGLRSAAPFVWNAEEACSTVYKTYWTTGTTFTTESKQRAAKFLNPTFIYCLAGEGVYFHYATDPVAPFHLAELFSRDVGVSARDLVAFAQRQFQSWGSAYRKAITSQKPPVIRCVVSDALALCRALKLLNETGNIESPFAVVPWKPEIVRLDGGCYGRSSMHVAPTMYDVIATTNLTDHLGLLNILVTSVPLLQFHGVLYTESISPDAVDPSRDFVKRLHGDIQTMFFLLDIHAVEYLSGFSAISNAHEVFLQQSMWSQHHQPTTWKVAISGDSSVNEAPAMLWDSQQLGDLLFGIYRRIFESEDMQVWWRNNLNNLEHALQKMATIHYMRETFSLVLRHVRERFKIAEGPWGEVMDRFLAQTPRIDSAMQSDHDMAAHLHLQSLHTAGLLTQIKSR</sequence>
<dbReference type="OrthoDB" id="432970at2759"/>
<dbReference type="InterPro" id="IPR027974">
    <property type="entry name" value="DUF4470"/>
</dbReference>
<reference evidence="2" key="1">
    <citation type="submission" date="2020-05" db="EMBL/GenBank/DDBJ databases">
        <title>Mycena genomes resolve the evolution of fungal bioluminescence.</title>
        <authorList>
            <person name="Tsai I.J."/>
        </authorList>
    </citation>
    <scope>NUCLEOTIDE SEQUENCE</scope>
    <source>
        <strain evidence="2">110903Hualien_Pintung</strain>
    </source>
</reference>
<keyword evidence="3" id="KW-1185">Reference proteome</keyword>
<proteinExistence type="predicted"/>